<sequence>MGAFVIVVCLNTEVPMRKSTCCKKIVCNDKSAKLSFIT</sequence>
<proteinExistence type="predicted"/>
<accession>A0A2P2MI84</accession>
<dbReference type="EMBL" id="GGEC01049452">
    <property type="protein sequence ID" value="MBX29936.1"/>
    <property type="molecule type" value="Transcribed_RNA"/>
</dbReference>
<dbReference type="AlphaFoldDB" id="A0A2P2MI84"/>
<reference evidence="1" key="1">
    <citation type="submission" date="2018-02" db="EMBL/GenBank/DDBJ databases">
        <title>Rhizophora mucronata_Transcriptome.</title>
        <authorList>
            <person name="Meera S.P."/>
            <person name="Sreeshan A."/>
            <person name="Augustine A."/>
        </authorList>
    </citation>
    <scope>NUCLEOTIDE SEQUENCE</scope>
    <source>
        <tissue evidence="1">Leaf</tissue>
    </source>
</reference>
<evidence type="ECO:0000313" key="1">
    <source>
        <dbReference type="EMBL" id="MBX29936.1"/>
    </source>
</evidence>
<organism evidence="1">
    <name type="scientific">Rhizophora mucronata</name>
    <name type="common">Asiatic mangrove</name>
    <dbReference type="NCBI Taxonomy" id="61149"/>
    <lineage>
        <taxon>Eukaryota</taxon>
        <taxon>Viridiplantae</taxon>
        <taxon>Streptophyta</taxon>
        <taxon>Embryophyta</taxon>
        <taxon>Tracheophyta</taxon>
        <taxon>Spermatophyta</taxon>
        <taxon>Magnoliopsida</taxon>
        <taxon>eudicotyledons</taxon>
        <taxon>Gunneridae</taxon>
        <taxon>Pentapetalae</taxon>
        <taxon>rosids</taxon>
        <taxon>fabids</taxon>
        <taxon>Malpighiales</taxon>
        <taxon>Rhizophoraceae</taxon>
        <taxon>Rhizophora</taxon>
    </lineage>
</organism>
<name>A0A2P2MI84_RHIMU</name>
<protein>
    <submittedName>
        <fullName evidence="1">Uncharacterized protein</fullName>
    </submittedName>
</protein>